<evidence type="ECO:0000256" key="2">
    <source>
        <dbReference type="SAM" id="SignalP"/>
    </source>
</evidence>
<dbReference type="Pfam" id="PF01391">
    <property type="entry name" value="Collagen"/>
    <property type="match status" value="1"/>
</dbReference>
<proteinExistence type="predicted"/>
<keyword evidence="2" id="KW-0732">Signal</keyword>
<dbReference type="PANTHER" id="PTHR24637">
    <property type="entry name" value="COLLAGEN"/>
    <property type="match status" value="1"/>
</dbReference>
<dbReference type="EMBL" id="CP127363">
    <property type="protein sequence ID" value="WIY50403.1"/>
    <property type="molecule type" value="Genomic_DNA"/>
</dbReference>
<dbReference type="PANTHER" id="PTHR24637:SF421">
    <property type="entry name" value="CUTICLE COLLAGEN DPY-2"/>
    <property type="match status" value="1"/>
</dbReference>
<keyword evidence="4" id="KW-1185">Reference proteome</keyword>
<sequence>MPFFPPHRIRFAALCWAGALHCHAVLAADILLAPPPNGGFSVTSSDKTQIRLRVDEASGTVTLPGLASVPQQGTPVCHGPGGVLGDCSAGVVGATGATGATGAAGPAGATGPTGSAGPTGATGAPGPTGASGATGAVGPAGATGPAGPAGPAGPTGATGATGAQGSVGPAGPTGATGSVSTAVAIRAFTLPNVGSDICAVVSCCNPGEKVLGGGHAANTGRDSPEDAAVYVGESRPVDNCGGTAGTLGWSVKILNSYRANLQSCSAYAICSQ</sequence>
<dbReference type="GeneID" id="79791740"/>
<organism evidence="3 4">
    <name type="scientific">Paracidovorax citrulli</name>
    <name type="common">Acidovorax citrulli</name>
    <dbReference type="NCBI Taxonomy" id="80869"/>
    <lineage>
        <taxon>Bacteria</taxon>
        <taxon>Pseudomonadati</taxon>
        <taxon>Pseudomonadota</taxon>
        <taxon>Betaproteobacteria</taxon>
        <taxon>Burkholderiales</taxon>
        <taxon>Comamonadaceae</taxon>
        <taxon>Paracidovorax</taxon>
    </lineage>
</organism>
<feature type="signal peptide" evidence="2">
    <location>
        <begin position="1"/>
        <end position="27"/>
    </location>
</feature>
<accession>A0ABY9AUB3</accession>
<dbReference type="InterPro" id="IPR008160">
    <property type="entry name" value="Collagen"/>
</dbReference>
<gene>
    <name evidence="3" type="ORF">QRO08_07520</name>
</gene>
<evidence type="ECO:0000313" key="4">
    <source>
        <dbReference type="Proteomes" id="UP001242732"/>
    </source>
</evidence>
<feature type="chain" id="PRO_5045190636" description="Collagen triple helix repeat protein" evidence="2">
    <location>
        <begin position="28"/>
        <end position="272"/>
    </location>
</feature>
<name>A0ABY9AUB3_PARCI</name>
<dbReference type="RefSeq" id="WP_011795048.1">
    <property type="nucleotide sequence ID" value="NZ_CP023687.1"/>
</dbReference>
<protein>
    <recommendedName>
        <fullName evidence="5">Collagen triple helix repeat protein</fullName>
    </recommendedName>
</protein>
<evidence type="ECO:0008006" key="5">
    <source>
        <dbReference type="Google" id="ProtNLM"/>
    </source>
</evidence>
<evidence type="ECO:0000256" key="1">
    <source>
        <dbReference type="SAM" id="MobiDB-lite"/>
    </source>
</evidence>
<feature type="region of interest" description="Disordered" evidence="1">
    <location>
        <begin position="102"/>
        <end position="176"/>
    </location>
</feature>
<reference evidence="3 4" key="1">
    <citation type="submission" date="2023-06" db="EMBL/GenBank/DDBJ databases">
        <authorList>
            <person name="Ham H."/>
            <person name="Park D.S."/>
        </authorList>
    </citation>
    <scope>NUCLEOTIDE SEQUENCE [LARGE SCALE GENOMIC DNA]</scope>
    <source>
        <strain evidence="3 4">KACC 17005</strain>
    </source>
</reference>
<feature type="compositionally biased region" description="Low complexity" evidence="1">
    <location>
        <begin position="152"/>
        <end position="163"/>
    </location>
</feature>
<feature type="compositionally biased region" description="Low complexity" evidence="1">
    <location>
        <begin position="102"/>
        <end position="146"/>
    </location>
</feature>
<evidence type="ECO:0000313" key="3">
    <source>
        <dbReference type="EMBL" id="WIY50403.1"/>
    </source>
</evidence>
<dbReference type="Proteomes" id="UP001242732">
    <property type="component" value="Chromosome"/>
</dbReference>